<protein>
    <submittedName>
        <fullName evidence="1">Uncharacterized protein</fullName>
    </submittedName>
</protein>
<reference evidence="1" key="3">
    <citation type="submission" date="2025-09" db="UniProtKB">
        <authorList>
            <consortium name="Ensembl"/>
        </authorList>
    </citation>
    <scope>IDENTIFICATION</scope>
</reference>
<reference evidence="1" key="2">
    <citation type="submission" date="2025-08" db="UniProtKB">
        <authorList>
            <consortium name="Ensembl"/>
        </authorList>
    </citation>
    <scope>IDENTIFICATION</scope>
</reference>
<reference evidence="1" key="1">
    <citation type="submission" date="2021-04" db="EMBL/GenBank/DDBJ databases">
        <authorList>
            <consortium name="Wellcome Sanger Institute Data Sharing"/>
        </authorList>
    </citation>
    <scope>NUCLEOTIDE SEQUENCE [LARGE SCALE GENOMIC DNA]</scope>
</reference>
<dbReference type="Gene3D" id="3.30.420.10">
    <property type="entry name" value="Ribonuclease H-like superfamily/Ribonuclease H"/>
    <property type="match status" value="1"/>
</dbReference>
<proteinExistence type="predicted"/>
<sequence>MKETLQKEHILNYAPCHTSRASRTLLQERNVQVLRWQAQSLHMVPNGNWWWIIKRSVSKHKPKHLEEMKQLFKKNGTGLPFKNVKTSCGTC</sequence>
<accession>A0A665WH94</accession>
<dbReference type="OMA" id="YAPCHTS"/>
<evidence type="ECO:0000313" key="1">
    <source>
        <dbReference type="Ensembl" id="ENSENLP00000042947.1"/>
    </source>
</evidence>
<dbReference type="AlphaFoldDB" id="A0A665WH94"/>
<name>A0A665WH94_ECHNA</name>
<dbReference type="InterPro" id="IPR036397">
    <property type="entry name" value="RNaseH_sf"/>
</dbReference>
<dbReference type="Ensembl" id="ENSENLT00000044042.1">
    <property type="protein sequence ID" value="ENSENLP00000042947.1"/>
    <property type="gene ID" value="ENSENLG00000018349.1"/>
</dbReference>
<dbReference type="Proteomes" id="UP000472264">
    <property type="component" value="Chromosome 22"/>
</dbReference>
<dbReference type="GO" id="GO:0003676">
    <property type="term" value="F:nucleic acid binding"/>
    <property type="evidence" value="ECO:0007669"/>
    <property type="project" value="InterPro"/>
</dbReference>
<organism evidence="1 2">
    <name type="scientific">Echeneis naucrates</name>
    <name type="common">Live sharksucker</name>
    <dbReference type="NCBI Taxonomy" id="173247"/>
    <lineage>
        <taxon>Eukaryota</taxon>
        <taxon>Metazoa</taxon>
        <taxon>Chordata</taxon>
        <taxon>Craniata</taxon>
        <taxon>Vertebrata</taxon>
        <taxon>Euteleostomi</taxon>
        <taxon>Actinopterygii</taxon>
        <taxon>Neopterygii</taxon>
        <taxon>Teleostei</taxon>
        <taxon>Neoteleostei</taxon>
        <taxon>Acanthomorphata</taxon>
        <taxon>Carangaria</taxon>
        <taxon>Carangiformes</taxon>
        <taxon>Echeneidae</taxon>
        <taxon>Echeneis</taxon>
    </lineage>
</organism>
<dbReference type="InParanoid" id="A0A665WH94"/>
<evidence type="ECO:0000313" key="2">
    <source>
        <dbReference type="Proteomes" id="UP000472264"/>
    </source>
</evidence>
<keyword evidence="2" id="KW-1185">Reference proteome</keyword>